<dbReference type="GO" id="GO:0016301">
    <property type="term" value="F:kinase activity"/>
    <property type="evidence" value="ECO:0007669"/>
    <property type="project" value="UniProtKB-KW"/>
</dbReference>
<feature type="region of interest" description="Disordered" evidence="1">
    <location>
        <begin position="194"/>
        <end position="230"/>
    </location>
</feature>
<keyword evidence="2" id="KW-1133">Transmembrane helix</keyword>
<keyword evidence="4" id="KW-1185">Reference proteome</keyword>
<name>A0ABP0L6T2_9DINO</name>
<sequence>METLPLPPSPDGLAPLDVKEDVAHLQERTTHEEADPMLLEVMQQFHESLSKQLDALSARIERMCDFIHVRMAPDMLHDDQLEHSLKQLKSPHSSSSSESERPRKAASKTSMPPKVARREKKVPTQILAMEALEMDISNKVIGWKRQTSNSPGVSTSAEAFLQGPMRRHSSDKRRANLQDLQEGEANVQHLCVPVPGVVPEPSRAKESKEEERASAASGASAARHSCPAPGARMEAIASANEDEGSLQASPKSKRRVSSVASTHNLRDVFKAKENQLAADLFQGRDLTPAEDDELEVDEGSSAHLAPRGHQWLKLSFLDTFVSVYASRVLGLVPWCRMDAHSSWHSRAGAMFSRLYHILIVLGLIAHIVSMVSHLSFCYMNSDDDWCLSSSWPPAAVDLGLFIGALLVLLSCGGIRYEENTELTARSLRELHVYCEQTDLDVQWKIWSCCDALRCVLLWLMINAGRWYLYAFMVHEEGRNDGSFTGRGAMSYFITGSWSTCILVVASFWQVKTSHAMLLIVNSWSAWLVGGASCAEAKRQWRRVSGLFRRTSRTFERCFAALGSTIVILLLMALYDLRQGRDLQILASCIMAFFLPGVLLTHASTTTACNRLPSLVTLCEADEDEEDEYMDLAMFLSLSECGFFMWDTCVSLGLVQKFLYFTGAIAGSIGFQVGAFNFTA</sequence>
<feature type="transmembrane region" description="Helical" evidence="2">
    <location>
        <begin position="354"/>
        <end position="374"/>
    </location>
</feature>
<feature type="region of interest" description="Disordered" evidence="1">
    <location>
        <begin position="240"/>
        <end position="259"/>
    </location>
</feature>
<protein>
    <submittedName>
        <fullName evidence="3">Leucine-rich repeat and guanylate kinase domain-containing protein</fullName>
    </submittedName>
</protein>
<evidence type="ECO:0000256" key="2">
    <source>
        <dbReference type="SAM" id="Phobius"/>
    </source>
</evidence>
<reference evidence="3 4" key="1">
    <citation type="submission" date="2024-02" db="EMBL/GenBank/DDBJ databases">
        <authorList>
            <person name="Chen Y."/>
            <person name="Shah S."/>
            <person name="Dougan E. K."/>
            <person name="Thang M."/>
            <person name="Chan C."/>
        </authorList>
    </citation>
    <scope>NUCLEOTIDE SEQUENCE [LARGE SCALE GENOMIC DNA]</scope>
</reference>
<keyword evidence="2" id="KW-0812">Transmembrane</keyword>
<accession>A0ABP0L6T2</accession>
<evidence type="ECO:0000313" key="4">
    <source>
        <dbReference type="Proteomes" id="UP001642464"/>
    </source>
</evidence>
<feature type="transmembrane region" description="Helical" evidence="2">
    <location>
        <begin position="394"/>
        <end position="416"/>
    </location>
</feature>
<feature type="transmembrane region" description="Helical" evidence="2">
    <location>
        <begin position="488"/>
        <end position="508"/>
    </location>
</feature>
<proteinExistence type="predicted"/>
<evidence type="ECO:0000313" key="3">
    <source>
        <dbReference type="EMBL" id="CAK9034887.1"/>
    </source>
</evidence>
<feature type="transmembrane region" description="Helical" evidence="2">
    <location>
        <begin position="557"/>
        <end position="576"/>
    </location>
</feature>
<keyword evidence="2" id="KW-0472">Membrane</keyword>
<feature type="region of interest" description="Disordered" evidence="1">
    <location>
        <begin position="85"/>
        <end position="122"/>
    </location>
</feature>
<organism evidence="3 4">
    <name type="scientific">Durusdinium trenchii</name>
    <dbReference type="NCBI Taxonomy" id="1381693"/>
    <lineage>
        <taxon>Eukaryota</taxon>
        <taxon>Sar</taxon>
        <taxon>Alveolata</taxon>
        <taxon>Dinophyceae</taxon>
        <taxon>Suessiales</taxon>
        <taxon>Symbiodiniaceae</taxon>
        <taxon>Durusdinium</taxon>
    </lineage>
</organism>
<keyword evidence="3" id="KW-0418">Kinase</keyword>
<dbReference type="EMBL" id="CAXAMM010014891">
    <property type="protein sequence ID" value="CAK9034887.1"/>
    <property type="molecule type" value="Genomic_DNA"/>
</dbReference>
<dbReference type="Proteomes" id="UP001642464">
    <property type="component" value="Unassembled WGS sequence"/>
</dbReference>
<feature type="compositionally biased region" description="Basic and acidic residues" evidence="1">
    <location>
        <begin position="202"/>
        <end position="213"/>
    </location>
</feature>
<evidence type="ECO:0000256" key="1">
    <source>
        <dbReference type="SAM" id="MobiDB-lite"/>
    </source>
</evidence>
<feature type="compositionally biased region" description="Low complexity" evidence="1">
    <location>
        <begin position="87"/>
        <end position="97"/>
    </location>
</feature>
<comment type="caution">
    <text evidence="3">The sequence shown here is derived from an EMBL/GenBank/DDBJ whole genome shotgun (WGS) entry which is preliminary data.</text>
</comment>
<gene>
    <name evidence="3" type="ORF">SCF082_LOCUS21043</name>
</gene>
<keyword evidence="3" id="KW-0808">Transferase</keyword>
<feature type="transmembrane region" description="Helical" evidence="2">
    <location>
        <begin position="582"/>
        <end position="600"/>
    </location>
</feature>